<keyword evidence="4" id="KW-1185">Reference proteome</keyword>
<comment type="caution">
    <text evidence="3">The sequence shown here is derived from an EMBL/GenBank/DDBJ whole genome shotgun (WGS) entry which is preliminary data.</text>
</comment>
<gene>
    <name evidence="3" type="ORF">J7W16_05425</name>
</gene>
<keyword evidence="3" id="KW-0966">Cell projection</keyword>
<dbReference type="InterPro" id="IPR009926">
    <property type="entry name" value="T3SS_YcgR_PilZN"/>
</dbReference>
<evidence type="ECO:0000313" key="4">
    <source>
        <dbReference type="Proteomes" id="UP000678228"/>
    </source>
</evidence>
<proteinExistence type="predicted"/>
<dbReference type="SUPFAM" id="SSF141371">
    <property type="entry name" value="PilZ domain-like"/>
    <property type="match status" value="1"/>
</dbReference>
<keyword evidence="3" id="KW-0969">Cilium</keyword>
<organism evidence="3 4">
    <name type="scientific">Halalkalibacter suaedae</name>
    <dbReference type="NCBI Taxonomy" id="2822140"/>
    <lineage>
        <taxon>Bacteria</taxon>
        <taxon>Bacillati</taxon>
        <taxon>Bacillota</taxon>
        <taxon>Bacilli</taxon>
        <taxon>Bacillales</taxon>
        <taxon>Bacillaceae</taxon>
        <taxon>Halalkalibacter</taxon>
    </lineage>
</organism>
<feature type="domain" description="PilZ" evidence="1">
    <location>
        <begin position="102"/>
        <end position="211"/>
    </location>
</feature>
<sequence>MIEIGATIFLELQEVDEKETKPQRFRCRLVDRTETNLVIDYPINENTQKPSFFFDGTEFRASFVGNDQAVYSFDTEIVGRKKINIPVLFIKNPGEDRYTRIQRRNYVRVETSVDVAVHPTSNEFAPFRSITVDISGGGCAVVIPPGKSLPEKGEIELWLALTMQSGEMVYVKTICKIIRIIKTANERERASLQFSTIADQDQQKIIRFCFERQLLLRRKEQI</sequence>
<dbReference type="EMBL" id="JAGKSQ010000002">
    <property type="protein sequence ID" value="MBP3950567.1"/>
    <property type="molecule type" value="Genomic_DNA"/>
</dbReference>
<dbReference type="AlphaFoldDB" id="A0A940WTX2"/>
<evidence type="ECO:0000259" key="2">
    <source>
        <dbReference type="Pfam" id="PF12945"/>
    </source>
</evidence>
<protein>
    <submittedName>
        <fullName evidence="3">Flagellar brake domain-containing protein</fullName>
    </submittedName>
</protein>
<reference evidence="3" key="1">
    <citation type="submission" date="2021-03" db="EMBL/GenBank/DDBJ databases">
        <title>Bacillus suaedae sp. nov., isolated from Suaeda aralocaspica.</title>
        <authorList>
            <person name="Lei R.F.R."/>
        </authorList>
    </citation>
    <scope>NUCLEOTIDE SEQUENCE</scope>
    <source>
        <strain evidence="3">YZJH907-2</strain>
    </source>
</reference>
<dbReference type="Pfam" id="PF07238">
    <property type="entry name" value="PilZ"/>
    <property type="match status" value="1"/>
</dbReference>
<dbReference type="InterPro" id="IPR009875">
    <property type="entry name" value="PilZ_domain"/>
</dbReference>
<feature type="domain" description="Type III secretion system flagellar brake protein YcgR PilZN" evidence="2">
    <location>
        <begin position="3"/>
        <end position="93"/>
    </location>
</feature>
<dbReference type="GO" id="GO:0035438">
    <property type="term" value="F:cyclic-di-GMP binding"/>
    <property type="evidence" value="ECO:0007669"/>
    <property type="project" value="InterPro"/>
</dbReference>
<evidence type="ECO:0000259" key="1">
    <source>
        <dbReference type="Pfam" id="PF07238"/>
    </source>
</evidence>
<keyword evidence="3" id="KW-0282">Flagellum</keyword>
<dbReference type="RefSeq" id="WP_210596243.1">
    <property type="nucleotide sequence ID" value="NZ_JAGKSQ010000002.1"/>
</dbReference>
<dbReference type="Proteomes" id="UP000678228">
    <property type="component" value="Unassembled WGS sequence"/>
</dbReference>
<accession>A0A940WTX2</accession>
<dbReference type="Pfam" id="PF12945">
    <property type="entry name" value="PilZNR"/>
    <property type="match status" value="1"/>
</dbReference>
<evidence type="ECO:0000313" key="3">
    <source>
        <dbReference type="EMBL" id="MBP3950567.1"/>
    </source>
</evidence>
<dbReference type="Gene3D" id="2.40.10.220">
    <property type="entry name" value="predicted glycosyltransferase like domains"/>
    <property type="match status" value="1"/>
</dbReference>
<name>A0A940WTX2_9BACI</name>